<feature type="domain" description="GIT Spa2 homology (SHD)" evidence="4">
    <location>
        <begin position="203"/>
        <end position="233"/>
    </location>
</feature>
<dbReference type="GO" id="GO:0005078">
    <property type="term" value="F:MAP-kinase scaffold activity"/>
    <property type="evidence" value="ECO:0007669"/>
    <property type="project" value="TreeGrafter"/>
</dbReference>
<dbReference type="InterPro" id="IPR056439">
    <property type="entry name" value="VBS_C3G9"/>
</dbReference>
<evidence type="ECO:0000313" key="6">
    <source>
        <dbReference type="Proteomes" id="UP000019484"/>
    </source>
</evidence>
<dbReference type="GO" id="GO:0005826">
    <property type="term" value="C:actomyosin contractile ring"/>
    <property type="evidence" value="ECO:0007669"/>
    <property type="project" value="TreeGrafter"/>
</dbReference>
<accession>W9Y225</accession>
<dbReference type="InterPro" id="IPR022018">
    <property type="entry name" value="GIT1_C"/>
</dbReference>
<evidence type="ECO:0000256" key="1">
    <source>
        <dbReference type="ARBA" id="ARBA00022737"/>
    </source>
</evidence>
<dbReference type="PANTHER" id="PTHR21601:SF0">
    <property type="entry name" value="PROTEIN SPA2-RELATED"/>
    <property type="match status" value="1"/>
</dbReference>
<dbReference type="EMBL" id="AMWN01000006">
    <property type="protein sequence ID" value="EXJ83296.1"/>
    <property type="molecule type" value="Genomic_DNA"/>
</dbReference>
<comment type="caution">
    <text evidence="5">The sequence shown here is derived from an EMBL/GenBank/DDBJ whole genome shotgun (WGS) entry which is preliminary data.</text>
</comment>
<evidence type="ECO:0000256" key="3">
    <source>
        <dbReference type="SAM" id="MobiDB-lite"/>
    </source>
</evidence>
<dbReference type="GO" id="GO:1902716">
    <property type="term" value="C:cell cortex of growing cell tip"/>
    <property type="evidence" value="ECO:0007669"/>
    <property type="project" value="TreeGrafter"/>
</dbReference>
<evidence type="ECO:0000256" key="2">
    <source>
        <dbReference type="SAM" id="Coils"/>
    </source>
</evidence>
<name>W9Y225_9EURO</name>
<feature type="compositionally biased region" description="Basic and acidic residues" evidence="3">
    <location>
        <begin position="237"/>
        <end position="247"/>
    </location>
</feature>
<dbReference type="HOGENOM" id="CLU_014631_0_0_1"/>
<feature type="compositionally biased region" description="Polar residues" evidence="3">
    <location>
        <begin position="310"/>
        <end position="320"/>
    </location>
</feature>
<feature type="region of interest" description="Disordered" evidence="3">
    <location>
        <begin position="725"/>
        <end position="745"/>
    </location>
</feature>
<feature type="compositionally biased region" description="Polar residues" evidence="3">
    <location>
        <begin position="87"/>
        <end position="107"/>
    </location>
</feature>
<dbReference type="AlphaFoldDB" id="W9Y225"/>
<gene>
    <name evidence="5" type="ORF">A1O1_06915</name>
</gene>
<dbReference type="OrthoDB" id="5588096at2759"/>
<feature type="compositionally biased region" description="Polar residues" evidence="3">
    <location>
        <begin position="360"/>
        <end position="371"/>
    </location>
</feature>
<proteinExistence type="predicted"/>
<evidence type="ECO:0000259" key="4">
    <source>
        <dbReference type="SMART" id="SM00555"/>
    </source>
</evidence>
<protein>
    <recommendedName>
        <fullName evidence="4">GIT Spa2 homology (SHD) domain-containing protein</fullName>
    </recommendedName>
</protein>
<evidence type="ECO:0000313" key="5">
    <source>
        <dbReference type="EMBL" id="EXJ83296.1"/>
    </source>
</evidence>
<dbReference type="eggNOG" id="ENOG502QS1N">
    <property type="taxonomic scope" value="Eukaryota"/>
</dbReference>
<dbReference type="Pfam" id="PF12205">
    <property type="entry name" value="GIT1_C"/>
    <property type="match status" value="1"/>
</dbReference>
<dbReference type="InterPro" id="IPR013724">
    <property type="entry name" value="GIT_SHD"/>
</dbReference>
<organism evidence="5 6">
    <name type="scientific">Capronia coronata CBS 617.96</name>
    <dbReference type="NCBI Taxonomy" id="1182541"/>
    <lineage>
        <taxon>Eukaryota</taxon>
        <taxon>Fungi</taxon>
        <taxon>Dikarya</taxon>
        <taxon>Ascomycota</taxon>
        <taxon>Pezizomycotina</taxon>
        <taxon>Eurotiomycetes</taxon>
        <taxon>Chaetothyriomycetidae</taxon>
        <taxon>Chaetothyriales</taxon>
        <taxon>Herpotrichiellaceae</taxon>
        <taxon>Capronia</taxon>
    </lineage>
</organism>
<feature type="compositionally biased region" description="Basic and acidic residues" evidence="3">
    <location>
        <begin position="192"/>
        <end position="201"/>
    </location>
</feature>
<keyword evidence="6" id="KW-1185">Reference proteome</keyword>
<feature type="compositionally biased region" description="Polar residues" evidence="3">
    <location>
        <begin position="725"/>
        <end position="739"/>
    </location>
</feature>
<dbReference type="Gene3D" id="1.20.120.330">
    <property type="entry name" value="Nucleotidyltransferases domain 2"/>
    <property type="match status" value="1"/>
</dbReference>
<dbReference type="Proteomes" id="UP000019484">
    <property type="component" value="Unassembled WGS sequence"/>
</dbReference>
<keyword evidence="1" id="KW-0677">Repeat</keyword>
<dbReference type="STRING" id="1182541.W9Y225"/>
<sequence length="907" mass="100069">MQAALPPPSRGSELSPVSTAGSEWSGVNTYNQLPRNDGPYSAYNPAGDDYFQGRAMPFRPPPGGSMSYGPGSFDPMGQPRLSDGASRGSSRTGSIANSRSSDGTLSDDQSRKYRKMETELFQHYTILKGYLKGGAQAPPRPNKARDKLLRLSPVQFHELSTDVFDELQRRQASAPLPGRPPRQQNVPPFLQPRKDFHEKRNQARQKLSTLQAPRFRDLSTDVFCELERRFPQFIRPDGSRRESDRSQSRGPVASGSSRDGLNGFTGLPKPQPYASSGHPGYQHKQESLTSVPHFDNPPPASDYGRPMAKQFQSNTITPNKSVMVEDEDDAQATDSRYDRSSDAFGLESSLTGPRSDRDTSATSQSGVSLPSNPKPKPPALTDLQDKIADLEATLESKDERLQQLSTQNDEWSLTRRTLEEKLEQAENLNKSLREEIDKLKEEPSHSGGENVLWKTKYLQLDRDHVVLQEQLEQQRELTEEVGRQGQLYLEEMRAMAQAGDGNFEREEKLQAEVNKLQEEVKEWKARYVKAKTQLRSVRTSSLGLNIPQADLGRQAGALQDRDGLVKDIHVTRFQMSIDELLRIARSDAPQAVLDHMKTVVLAVRAITSDIDAAAPPDKDEELAKRRTKLKSKVSATANNLITASKNFASASGLYPVSLVDAAASHLTTAVVDLLHAVKIRPSPDGELEVEDDSTMEPLQSNGYFNLAENLRRRSAIESVYSALSTPSDSRYSSKQAATSSHHRGGSNYINGTGLGIKAGYASTPEAAELEDLKMFLEDQTDGLVQSITAMVDAIRGEEGMPAIRNHIDTVAGTIENIVGSVERTANESSSYQATLREKSRASATMLQGCREKLLKTSSDCAADDNEPENKELTQKLPPIAFQIARETKELVSRIMAIEVGPGDDDFS</sequence>
<feature type="region of interest" description="Disordered" evidence="3">
    <location>
        <begin position="1"/>
        <end position="111"/>
    </location>
</feature>
<dbReference type="PANTHER" id="PTHR21601">
    <property type="entry name" value="SPA2 PROTEIN"/>
    <property type="match status" value="1"/>
</dbReference>
<feature type="region of interest" description="Disordered" evidence="3">
    <location>
        <begin position="233"/>
        <end position="382"/>
    </location>
</feature>
<feature type="region of interest" description="Disordered" evidence="3">
    <location>
        <begin position="168"/>
        <end position="212"/>
    </location>
</feature>
<reference evidence="5 6" key="1">
    <citation type="submission" date="2013-03" db="EMBL/GenBank/DDBJ databases">
        <title>The Genome Sequence of Capronia coronata CBS 617.96.</title>
        <authorList>
            <consortium name="The Broad Institute Genomics Platform"/>
            <person name="Cuomo C."/>
            <person name="de Hoog S."/>
            <person name="Gorbushina A."/>
            <person name="Walker B."/>
            <person name="Young S.K."/>
            <person name="Zeng Q."/>
            <person name="Gargeya S."/>
            <person name="Fitzgerald M."/>
            <person name="Haas B."/>
            <person name="Abouelleil A."/>
            <person name="Allen A.W."/>
            <person name="Alvarado L."/>
            <person name="Arachchi H.M."/>
            <person name="Berlin A.M."/>
            <person name="Chapman S.B."/>
            <person name="Gainer-Dewar J."/>
            <person name="Goldberg J."/>
            <person name="Griggs A."/>
            <person name="Gujja S."/>
            <person name="Hansen M."/>
            <person name="Howarth C."/>
            <person name="Imamovic A."/>
            <person name="Ireland A."/>
            <person name="Larimer J."/>
            <person name="McCowan C."/>
            <person name="Murphy C."/>
            <person name="Pearson M."/>
            <person name="Poon T.W."/>
            <person name="Priest M."/>
            <person name="Roberts A."/>
            <person name="Saif S."/>
            <person name="Shea T."/>
            <person name="Sisk P."/>
            <person name="Sykes S."/>
            <person name="Wortman J."/>
            <person name="Nusbaum C."/>
            <person name="Birren B."/>
        </authorList>
    </citation>
    <scope>NUCLEOTIDE SEQUENCE [LARGE SCALE GENOMIC DNA]</scope>
    <source>
        <strain evidence="5 6">CBS 617.96</strain>
    </source>
</reference>
<feature type="compositionally biased region" description="Polar residues" evidence="3">
    <location>
        <begin position="15"/>
        <end position="34"/>
    </location>
</feature>
<feature type="domain" description="GIT Spa2 homology (SHD)" evidence="4">
    <location>
        <begin position="144"/>
        <end position="174"/>
    </location>
</feature>
<dbReference type="Pfam" id="PF08518">
    <property type="entry name" value="GIT_SHD"/>
    <property type="match status" value="2"/>
</dbReference>
<keyword evidence="2" id="KW-0175">Coiled coil</keyword>
<dbReference type="Pfam" id="PF23742">
    <property type="entry name" value="VBS_C3G9"/>
    <property type="match status" value="1"/>
</dbReference>
<feature type="coiled-coil region" evidence="2">
    <location>
        <begin position="506"/>
        <end position="533"/>
    </location>
</feature>
<dbReference type="RefSeq" id="XP_007725982.1">
    <property type="nucleotide sequence ID" value="XM_007727792.1"/>
</dbReference>
<dbReference type="InterPro" id="IPR039892">
    <property type="entry name" value="Spa2/Sph1"/>
</dbReference>
<dbReference type="GeneID" id="19161781"/>
<dbReference type="SMART" id="SM00555">
    <property type="entry name" value="GIT"/>
    <property type="match status" value="2"/>
</dbReference>